<dbReference type="Proteomes" id="UP001165308">
    <property type="component" value="Unassembled WGS sequence"/>
</dbReference>
<protein>
    <submittedName>
        <fullName evidence="2">Phage tail length tape measure family protein</fullName>
    </submittedName>
</protein>
<comment type="caution">
    <text evidence="2">The sequence shown here is derived from an EMBL/GenBank/DDBJ whole genome shotgun (WGS) entry which is preliminary data.</text>
</comment>
<feature type="coiled-coil region" evidence="1">
    <location>
        <begin position="397"/>
        <end position="431"/>
    </location>
</feature>
<keyword evidence="1" id="KW-0175">Coiled coil</keyword>
<name>A0ABT0SVE8_9GAMM</name>
<proteinExistence type="predicted"/>
<evidence type="ECO:0000313" key="3">
    <source>
        <dbReference type="Proteomes" id="UP001165308"/>
    </source>
</evidence>
<feature type="non-terminal residue" evidence="2">
    <location>
        <position position="1099"/>
    </location>
</feature>
<accession>A0ABT0SVE8</accession>
<evidence type="ECO:0000313" key="2">
    <source>
        <dbReference type="EMBL" id="MCL7931702.1"/>
    </source>
</evidence>
<gene>
    <name evidence="2" type="ORF">M8006_17250</name>
</gene>
<evidence type="ECO:0000256" key="1">
    <source>
        <dbReference type="SAM" id="Coils"/>
    </source>
</evidence>
<keyword evidence="3" id="KW-1185">Reference proteome</keyword>
<sequence>MNNNLTLSVTLTGDGKQLSGTLRDAQGEVRAFGGTTEREGARAERALEGTGEQAQTVSGHLNKLRTVALGVGAGLAALGGMSFLRGMLDESEQLETNLLRTQQLLETTGRTANRTAEQMHQQARELALGTLESTEGIMAAQQTLLTFRNVAGDTFDEATKAALDMSAALNGDLNSSILQLGKALEDPVRGMTALSRSGTVFTDAQREMVAEMVETNRTAEAQAFILDELAAQYGGVAARETEGLGGAQDTLGQKVQEAKIELADQLNLLERSTGAYKTAAAGVQTLTSNMGLAVDITKGLATVAGTTAVVALGRYTAAQVTANAAMFTGAGAARALSGAMALVGGPLGLLVGAGGLLYMFREELGLVDYAAQNANDALEANTRAIRGGTAAALDASYDNLVNSLEAVSLQAQEAMAQLTELEARQAFYEKSHKGMADSVAGAIGQQTQALAGLWERQVDLQAAIKRNRQEREDATGADRDGVITLKTLDDWLFKTTKSTADLTSGTAKQSKEVTDLTDAYESLLDRITPNRRETVQYARDLGMLNLALASGRMSTQEYMQAMGLLNETFQQSQRESEDLATTVGDEADRMATLYNRQLERMDDASVDMWRSFLDGSEDAFGSFKRLALDTLAEVIHQYTTRQITASLGFNAGGGGMPGTGGGFSGGNLMSMGKNAYNAVTGGVSNIAWTGATPAINSSLGMQGGISSGALQGANSAVGGATSGFLGGSTANFSGMTGLSSMGAGFAGSWGAGEVFGESEAQQIGSTIGSVAGTYIGGPIGAAIGSFLGGGVGSLFGSSPTPFSGRFGTTGTLDAGAEGGGKDGVFEHQNSRDDFYGKSALGFTGFRDRGTQRLQRAGTGSQDWAKELTDAAVRVDNLVASIAQSPQELDAMRDAVQGLEKSSGNAADIVDFALNERPRAALEELGGMFGEFVNSIDGGIEQVVQQAQVAQQAHSVLAGGMERLNLQFDVAGAGAYEAAGNLAQIAGGVENLAAINQGYYQATYTETERLSRSQADLRETLAGVTDQVPKTVGELRALVEAQNLNDTATGELAVRLMKLAPALKQTNDAVRQAIEEQYQESLGRAPDTAGIDYWFNQVAS</sequence>
<dbReference type="EMBL" id="JAMJPJ010000055">
    <property type="protein sequence ID" value="MCL7931702.1"/>
    <property type="molecule type" value="Genomic_DNA"/>
</dbReference>
<reference evidence="2" key="1">
    <citation type="submission" date="2022-05" db="EMBL/GenBank/DDBJ databases">
        <title>Halomonas geminus sp. nov. and Halomonas llamarensis sp. nov. isolated from high-altitude salars of the Atacama Desert.</title>
        <authorList>
            <person name="Hintersatz C."/>
            <person name="Rojas L.A."/>
            <person name="Wei T.-S."/>
            <person name="Kutschke S."/>
            <person name="Lehmann F."/>
            <person name="Jain R."/>
            <person name="Pollmann K."/>
        </authorList>
    </citation>
    <scope>NUCLEOTIDE SEQUENCE</scope>
    <source>
        <strain evidence="2">ATCHA</strain>
    </source>
</reference>
<organism evidence="2 3">
    <name type="scientific">Halomonas llamarensis</name>
    <dbReference type="NCBI Taxonomy" id="2945104"/>
    <lineage>
        <taxon>Bacteria</taxon>
        <taxon>Pseudomonadati</taxon>
        <taxon>Pseudomonadota</taxon>
        <taxon>Gammaproteobacteria</taxon>
        <taxon>Oceanospirillales</taxon>
        <taxon>Halomonadaceae</taxon>
        <taxon>Halomonas</taxon>
    </lineage>
</organism>